<keyword evidence="3" id="KW-1185">Reference proteome</keyword>
<dbReference type="PROSITE" id="PS51257">
    <property type="entry name" value="PROKAR_LIPOPROTEIN"/>
    <property type="match status" value="1"/>
</dbReference>
<name>A0A3S9B0U5_9HYPH</name>
<dbReference type="KEGG" id="abaw:D5400_04155"/>
<keyword evidence="1" id="KW-0812">Transmembrane</keyword>
<dbReference type="RefSeq" id="WP_126007925.1">
    <property type="nucleotide sequence ID" value="NZ_CP032509.1"/>
</dbReference>
<evidence type="ECO:0000313" key="3">
    <source>
        <dbReference type="Proteomes" id="UP000268192"/>
    </source>
</evidence>
<dbReference type="Proteomes" id="UP000268192">
    <property type="component" value="Chromosome"/>
</dbReference>
<evidence type="ECO:0000313" key="2">
    <source>
        <dbReference type="EMBL" id="AZN70575.1"/>
    </source>
</evidence>
<keyword evidence="1" id="KW-0472">Membrane</keyword>
<feature type="transmembrane region" description="Helical" evidence="1">
    <location>
        <begin position="67"/>
        <end position="85"/>
    </location>
</feature>
<reference evidence="2 3" key="1">
    <citation type="submission" date="2018-09" db="EMBL/GenBank/DDBJ databases">
        <title>Marinorhizobium profundi gen. nov., sp. nov., isolated from a deep-sea sediment sample from the New Britain Trench and proposal of Marinorhizobiaceae fam. nov. in the order Rhizobiales of the class Alphaproteobacteria.</title>
        <authorList>
            <person name="Cao J."/>
        </authorList>
    </citation>
    <scope>NUCLEOTIDE SEQUENCE [LARGE SCALE GENOMIC DNA]</scope>
    <source>
        <strain evidence="2 3">WS11</strain>
    </source>
</reference>
<feature type="transmembrane region" description="Helical" evidence="1">
    <location>
        <begin position="91"/>
        <end position="109"/>
    </location>
</feature>
<accession>A0A3S9B0U5</accession>
<gene>
    <name evidence="2" type="ORF">D5400_04155</name>
</gene>
<evidence type="ECO:0000256" key="1">
    <source>
        <dbReference type="SAM" id="Phobius"/>
    </source>
</evidence>
<dbReference type="AlphaFoldDB" id="A0A3S9B0U5"/>
<sequence>MHSRYFATIFLALVGIVLAGIACFAPLGNTGVDGSLGALLALIGTVATALGAGLLAFASLSPHWRTLLLVLSVTAAVLSAIAGYFLLKFALAGVMAAAALALVLGVFFNPRRSMA</sequence>
<keyword evidence="1" id="KW-1133">Transmembrane helix</keyword>
<feature type="transmembrane region" description="Helical" evidence="1">
    <location>
        <begin position="35"/>
        <end position="60"/>
    </location>
</feature>
<protein>
    <submittedName>
        <fullName evidence="2">Uncharacterized protein</fullName>
    </submittedName>
</protein>
<organism evidence="2 3">
    <name type="scientific">Georhizobium profundi</name>
    <dbReference type="NCBI Taxonomy" id="2341112"/>
    <lineage>
        <taxon>Bacteria</taxon>
        <taxon>Pseudomonadati</taxon>
        <taxon>Pseudomonadota</taxon>
        <taxon>Alphaproteobacteria</taxon>
        <taxon>Hyphomicrobiales</taxon>
        <taxon>Rhizobiaceae</taxon>
        <taxon>Georhizobium</taxon>
    </lineage>
</organism>
<proteinExistence type="predicted"/>
<dbReference type="EMBL" id="CP032509">
    <property type="protein sequence ID" value="AZN70575.1"/>
    <property type="molecule type" value="Genomic_DNA"/>
</dbReference>